<evidence type="ECO:0000256" key="1">
    <source>
        <dbReference type="SAM" id="MobiDB-lite"/>
    </source>
</evidence>
<dbReference type="EMBL" id="VIEB01000927">
    <property type="protein sequence ID" value="TQD78111.1"/>
    <property type="molecule type" value="Genomic_DNA"/>
</dbReference>
<evidence type="ECO:0000313" key="2">
    <source>
        <dbReference type="EMBL" id="TQD78111.1"/>
    </source>
</evidence>
<organism evidence="2 3">
    <name type="scientific">Malus baccata</name>
    <name type="common">Siberian crab apple</name>
    <name type="synonym">Pyrus baccata</name>
    <dbReference type="NCBI Taxonomy" id="106549"/>
    <lineage>
        <taxon>Eukaryota</taxon>
        <taxon>Viridiplantae</taxon>
        <taxon>Streptophyta</taxon>
        <taxon>Embryophyta</taxon>
        <taxon>Tracheophyta</taxon>
        <taxon>Spermatophyta</taxon>
        <taxon>Magnoliopsida</taxon>
        <taxon>eudicotyledons</taxon>
        <taxon>Gunneridae</taxon>
        <taxon>Pentapetalae</taxon>
        <taxon>rosids</taxon>
        <taxon>fabids</taxon>
        <taxon>Rosales</taxon>
        <taxon>Rosaceae</taxon>
        <taxon>Amygdaloideae</taxon>
        <taxon>Maleae</taxon>
        <taxon>Malus</taxon>
    </lineage>
</organism>
<reference evidence="2 3" key="1">
    <citation type="journal article" date="2019" name="G3 (Bethesda)">
        <title>Sequencing of a Wild Apple (Malus baccata) Genome Unravels the Differences Between Cultivated and Wild Apple Species Regarding Disease Resistance and Cold Tolerance.</title>
        <authorList>
            <person name="Chen X."/>
        </authorList>
    </citation>
    <scope>NUCLEOTIDE SEQUENCE [LARGE SCALE GENOMIC DNA]</scope>
    <source>
        <strain evidence="3">cv. Shandingzi</strain>
        <tissue evidence="2">Leaves</tissue>
    </source>
</reference>
<feature type="region of interest" description="Disordered" evidence="1">
    <location>
        <begin position="32"/>
        <end position="71"/>
    </location>
</feature>
<evidence type="ECO:0000313" key="3">
    <source>
        <dbReference type="Proteomes" id="UP000315295"/>
    </source>
</evidence>
<keyword evidence="3" id="KW-1185">Reference proteome</keyword>
<name>A0A540KV62_MALBA</name>
<proteinExistence type="predicted"/>
<sequence length="71" mass="7934">MSDKCEGEICKVCCVPCKVYHHVSLFEEGESTRSDLGFDDGVSSDDGDIQKLEDEGDSDEDEYFQGMTEDE</sequence>
<gene>
    <name evidence="2" type="ORF">C1H46_036341</name>
</gene>
<feature type="compositionally biased region" description="Acidic residues" evidence="1">
    <location>
        <begin position="54"/>
        <end position="71"/>
    </location>
</feature>
<dbReference type="Proteomes" id="UP000315295">
    <property type="component" value="Unassembled WGS sequence"/>
</dbReference>
<dbReference type="AlphaFoldDB" id="A0A540KV62"/>
<protein>
    <submittedName>
        <fullName evidence="2">Uncharacterized protein</fullName>
    </submittedName>
</protein>
<comment type="caution">
    <text evidence="2">The sequence shown here is derived from an EMBL/GenBank/DDBJ whole genome shotgun (WGS) entry which is preliminary data.</text>
</comment>
<accession>A0A540KV62</accession>